<proteinExistence type="predicted"/>
<gene>
    <name evidence="1" type="ORF">TorRG33x02_240000</name>
</gene>
<dbReference type="AlphaFoldDB" id="A0A2P5DWG2"/>
<evidence type="ECO:0000313" key="1">
    <source>
        <dbReference type="EMBL" id="PON77630.1"/>
    </source>
</evidence>
<reference evidence="2" key="1">
    <citation type="submission" date="2016-06" db="EMBL/GenBank/DDBJ databases">
        <title>Parallel loss of symbiosis genes in relatives of nitrogen-fixing non-legume Parasponia.</title>
        <authorList>
            <person name="Van Velzen R."/>
            <person name="Holmer R."/>
            <person name="Bu F."/>
            <person name="Rutten L."/>
            <person name="Van Zeijl A."/>
            <person name="Liu W."/>
            <person name="Santuari L."/>
            <person name="Cao Q."/>
            <person name="Sharma T."/>
            <person name="Shen D."/>
            <person name="Roswanjaya Y."/>
            <person name="Wardhani T."/>
            <person name="Kalhor M.S."/>
            <person name="Jansen J."/>
            <person name="Van den Hoogen J."/>
            <person name="Gungor B."/>
            <person name="Hartog M."/>
            <person name="Hontelez J."/>
            <person name="Verver J."/>
            <person name="Yang W.-C."/>
            <person name="Schijlen E."/>
            <person name="Repin R."/>
            <person name="Schilthuizen M."/>
            <person name="Schranz E."/>
            <person name="Heidstra R."/>
            <person name="Miyata K."/>
            <person name="Fedorova E."/>
            <person name="Kohlen W."/>
            <person name="Bisseling T."/>
            <person name="Smit S."/>
            <person name="Geurts R."/>
        </authorList>
    </citation>
    <scope>NUCLEOTIDE SEQUENCE [LARGE SCALE GENOMIC DNA]</scope>
    <source>
        <strain evidence="2">cv. RG33-2</strain>
    </source>
</reference>
<organism evidence="1 2">
    <name type="scientific">Trema orientale</name>
    <name type="common">Charcoal tree</name>
    <name type="synonym">Celtis orientalis</name>
    <dbReference type="NCBI Taxonomy" id="63057"/>
    <lineage>
        <taxon>Eukaryota</taxon>
        <taxon>Viridiplantae</taxon>
        <taxon>Streptophyta</taxon>
        <taxon>Embryophyta</taxon>
        <taxon>Tracheophyta</taxon>
        <taxon>Spermatophyta</taxon>
        <taxon>Magnoliopsida</taxon>
        <taxon>eudicotyledons</taxon>
        <taxon>Gunneridae</taxon>
        <taxon>Pentapetalae</taxon>
        <taxon>rosids</taxon>
        <taxon>fabids</taxon>
        <taxon>Rosales</taxon>
        <taxon>Cannabaceae</taxon>
        <taxon>Trema</taxon>
    </lineage>
</organism>
<comment type="caution">
    <text evidence="1">The sequence shown here is derived from an EMBL/GenBank/DDBJ whole genome shotgun (WGS) entry which is preliminary data.</text>
</comment>
<keyword evidence="2" id="KW-1185">Reference proteome</keyword>
<dbReference type="EMBL" id="JXTC01000245">
    <property type="protein sequence ID" value="PON77630.1"/>
    <property type="molecule type" value="Genomic_DNA"/>
</dbReference>
<accession>A0A2P5DWG2</accession>
<sequence>MASWLLKSCTSPNLAMAHCSTDANPDSNFDSFSAIDELRQLTRSSIYSRLLFYYDQGWTDVKHVRCRDFYGFQISGGY</sequence>
<dbReference type="InParanoid" id="A0A2P5DWG2"/>
<dbReference type="Proteomes" id="UP000237000">
    <property type="component" value="Unassembled WGS sequence"/>
</dbReference>
<name>A0A2P5DWG2_TREOI</name>
<protein>
    <submittedName>
        <fullName evidence="1">Uncharacterized protein</fullName>
    </submittedName>
</protein>
<evidence type="ECO:0000313" key="2">
    <source>
        <dbReference type="Proteomes" id="UP000237000"/>
    </source>
</evidence>